<feature type="compositionally biased region" description="Basic and acidic residues" evidence="1">
    <location>
        <begin position="178"/>
        <end position="190"/>
    </location>
</feature>
<evidence type="ECO:0000256" key="1">
    <source>
        <dbReference type="SAM" id="MobiDB-lite"/>
    </source>
</evidence>
<dbReference type="GO" id="GO:0016874">
    <property type="term" value="F:ligase activity"/>
    <property type="evidence" value="ECO:0007669"/>
    <property type="project" value="UniProtKB-KW"/>
</dbReference>
<name>A0A846WRT1_9ACTN</name>
<feature type="region of interest" description="Disordered" evidence="1">
    <location>
        <begin position="173"/>
        <end position="198"/>
    </location>
</feature>
<dbReference type="Proteomes" id="UP000563898">
    <property type="component" value="Unassembled WGS sequence"/>
</dbReference>
<protein>
    <submittedName>
        <fullName evidence="2">UDP-N-acetylmuramoyl-tripeptide--D-alanyl-D-alanine ligase</fullName>
    </submittedName>
</protein>
<sequence>MSAELTVLATAIPARIDDVTSGLRTLVESADRARRAGAGDTGDGRGRRTWAIIGELLVDGPDRDDENHRAVEHDRVGRLAVRLAVDKVLCVGSGRAVRALHQGTVMEGSWGDEVRQVQGFEEVVDLFVDEPQWRPQPGDTVLWAVGAPAGGIAAFIQDACHHPVTLRTLQAETTAQAEKTDQSGRAERPDTPNAGANE</sequence>
<accession>A0A846WRT1</accession>
<gene>
    <name evidence="2" type="ORF">HGA05_17825</name>
</gene>
<dbReference type="EMBL" id="JAAXPC010000010">
    <property type="protein sequence ID" value="NKY03433.1"/>
    <property type="molecule type" value="Genomic_DNA"/>
</dbReference>
<evidence type="ECO:0000313" key="2">
    <source>
        <dbReference type="EMBL" id="NKY03433.1"/>
    </source>
</evidence>
<dbReference type="RefSeq" id="WP_006370507.1">
    <property type="nucleotide sequence ID" value="NZ_CP116236.1"/>
</dbReference>
<proteinExistence type="predicted"/>
<evidence type="ECO:0000313" key="3">
    <source>
        <dbReference type="Proteomes" id="UP000563898"/>
    </source>
</evidence>
<organism evidence="2 3">
    <name type="scientific">Gordonia polyisoprenivorans</name>
    <dbReference type="NCBI Taxonomy" id="84595"/>
    <lineage>
        <taxon>Bacteria</taxon>
        <taxon>Bacillati</taxon>
        <taxon>Actinomycetota</taxon>
        <taxon>Actinomycetes</taxon>
        <taxon>Mycobacteriales</taxon>
        <taxon>Gordoniaceae</taxon>
        <taxon>Gordonia</taxon>
    </lineage>
</organism>
<dbReference type="AlphaFoldDB" id="A0A846WRT1"/>
<reference evidence="2 3" key="1">
    <citation type="submission" date="2020-04" db="EMBL/GenBank/DDBJ databases">
        <title>MicrobeNet Type strains.</title>
        <authorList>
            <person name="Nicholson A.C."/>
        </authorList>
    </citation>
    <scope>NUCLEOTIDE SEQUENCE [LARGE SCALE GENOMIC DNA]</scope>
    <source>
        <strain evidence="2 3">ATCC BAA-14</strain>
    </source>
</reference>
<comment type="caution">
    <text evidence="2">The sequence shown here is derived from an EMBL/GenBank/DDBJ whole genome shotgun (WGS) entry which is preliminary data.</text>
</comment>
<keyword evidence="2" id="KW-0436">Ligase</keyword>